<protein>
    <submittedName>
        <fullName evidence="1">Hemoglobin</fullName>
    </submittedName>
</protein>
<comment type="caution">
    <text evidence="1">The sequence shown here is derived from an EMBL/GenBank/DDBJ whole genome shotgun (WGS) entry which is preliminary data.</text>
</comment>
<dbReference type="InterPro" id="IPR012292">
    <property type="entry name" value="Globin/Proto"/>
</dbReference>
<dbReference type="OrthoDB" id="25954at2"/>
<dbReference type="GO" id="GO:0020037">
    <property type="term" value="F:heme binding"/>
    <property type="evidence" value="ECO:0007669"/>
    <property type="project" value="InterPro"/>
</dbReference>
<reference evidence="1 2" key="1">
    <citation type="submission" date="2019-06" db="EMBL/GenBank/DDBJ databases">
        <title>Sorghum-associated microbial communities from plants grown in Nebraska, USA.</title>
        <authorList>
            <person name="Schachtman D."/>
        </authorList>
    </citation>
    <scope>NUCLEOTIDE SEQUENCE [LARGE SCALE GENOMIC DNA]</scope>
    <source>
        <strain evidence="1 2">1209</strain>
    </source>
</reference>
<dbReference type="GO" id="GO:0019825">
    <property type="term" value="F:oxygen binding"/>
    <property type="evidence" value="ECO:0007669"/>
    <property type="project" value="InterPro"/>
</dbReference>
<keyword evidence="2" id="KW-1185">Reference proteome</keyword>
<dbReference type="AlphaFoldDB" id="A0A561PRB8"/>
<sequence>MKPDLTSKADIRVVVDEFYRKIKSDPVVGIFFTKVVAFNWEAHLPAMCAFWENVLFYTGDYEGNPLETHRKIHLQHRTKPEHFSRWLELFDQTIDAHFSGPNADKMKYRAKAIAAVMQQKI</sequence>
<dbReference type="SUPFAM" id="SSF46458">
    <property type="entry name" value="Globin-like"/>
    <property type="match status" value="1"/>
</dbReference>
<name>A0A561PRB8_9BACT</name>
<dbReference type="RefSeq" id="WP_145670618.1">
    <property type="nucleotide sequence ID" value="NZ_VIWO01000004.1"/>
</dbReference>
<dbReference type="EMBL" id="VIWO01000004">
    <property type="protein sequence ID" value="TWF40633.1"/>
    <property type="molecule type" value="Genomic_DNA"/>
</dbReference>
<evidence type="ECO:0000313" key="2">
    <source>
        <dbReference type="Proteomes" id="UP000320811"/>
    </source>
</evidence>
<organism evidence="1 2">
    <name type="scientific">Chitinophaga polysaccharea</name>
    <dbReference type="NCBI Taxonomy" id="1293035"/>
    <lineage>
        <taxon>Bacteria</taxon>
        <taxon>Pseudomonadati</taxon>
        <taxon>Bacteroidota</taxon>
        <taxon>Chitinophagia</taxon>
        <taxon>Chitinophagales</taxon>
        <taxon>Chitinophagaceae</taxon>
        <taxon>Chitinophaga</taxon>
    </lineage>
</organism>
<dbReference type="Gene3D" id="1.10.490.10">
    <property type="entry name" value="Globins"/>
    <property type="match status" value="1"/>
</dbReference>
<dbReference type="CDD" id="cd08916">
    <property type="entry name" value="TrHb3_P"/>
    <property type="match status" value="1"/>
</dbReference>
<evidence type="ECO:0000313" key="1">
    <source>
        <dbReference type="EMBL" id="TWF40633.1"/>
    </source>
</evidence>
<gene>
    <name evidence="1" type="ORF">FHW36_104316</name>
</gene>
<dbReference type="Proteomes" id="UP000320811">
    <property type="component" value="Unassembled WGS sequence"/>
</dbReference>
<dbReference type="InterPro" id="IPR009050">
    <property type="entry name" value="Globin-like_sf"/>
</dbReference>
<proteinExistence type="predicted"/>
<accession>A0A561PRB8</accession>